<organism evidence="1 2">
    <name type="scientific">Klebsiella huaxiensis</name>
    <dbReference type="NCBI Taxonomy" id="2153354"/>
    <lineage>
        <taxon>Bacteria</taxon>
        <taxon>Pseudomonadati</taxon>
        <taxon>Pseudomonadota</taxon>
        <taxon>Gammaproteobacteria</taxon>
        <taxon>Enterobacterales</taxon>
        <taxon>Enterobacteriaceae</taxon>
        <taxon>Klebsiella/Raoultella group</taxon>
        <taxon>Klebsiella</taxon>
    </lineage>
</organism>
<proteinExistence type="predicted"/>
<dbReference type="Proteomes" id="UP000317374">
    <property type="component" value="Unassembled WGS sequence"/>
</dbReference>
<dbReference type="RefSeq" id="WP_142513779.1">
    <property type="nucleotide sequence ID" value="NZ_CABGGW010000034.1"/>
</dbReference>
<name>A0A564L6S9_9ENTR</name>
<reference evidence="1 2" key="1">
    <citation type="submission" date="2019-07" db="EMBL/GenBank/DDBJ databases">
        <authorList>
            <person name="Brisse S."/>
            <person name="Rodrigues C."/>
            <person name="Thorpe H."/>
        </authorList>
    </citation>
    <scope>NUCLEOTIDE SEQUENCE [LARGE SCALE GENOMIC DNA]</scope>
    <source>
        <strain evidence="1">SB6422</strain>
    </source>
</reference>
<gene>
    <name evidence="1" type="ORF">SB6422_02123</name>
</gene>
<dbReference type="OrthoDB" id="9796019at2"/>
<dbReference type="AlphaFoldDB" id="A0A564L6S9"/>
<protein>
    <submittedName>
        <fullName evidence="1">Uncharacterized protein</fullName>
    </submittedName>
</protein>
<evidence type="ECO:0000313" key="2">
    <source>
        <dbReference type="Proteomes" id="UP000317374"/>
    </source>
</evidence>
<evidence type="ECO:0000313" key="1">
    <source>
        <dbReference type="EMBL" id="VUS77307.1"/>
    </source>
</evidence>
<sequence length="124" mass="14050">MPFSARLQLFIDKIIDALRARPLTQEILAMEVSSPNVLTEILNVSLERWGLDVKVRLAEGYPGDVEKLNIIITTLFAGIQYFMLKSRSTPTFGGIAIQEDEGWKSIKESLNWLCEKIVDEPAQR</sequence>
<dbReference type="EMBL" id="CABGGW010000034">
    <property type="protein sequence ID" value="VUS77307.1"/>
    <property type="molecule type" value="Genomic_DNA"/>
</dbReference>
<accession>A0A564L6S9</accession>